<dbReference type="Gene3D" id="3.40.630.30">
    <property type="match status" value="1"/>
</dbReference>
<evidence type="ECO:0008006" key="3">
    <source>
        <dbReference type="Google" id="ProtNLM"/>
    </source>
</evidence>
<proteinExistence type="predicted"/>
<accession>A0A6C0I3R1</accession>
<evidence type="ECO:0000256" key="1">
    <source>
        <dbReference type="SAM" id="MobiDB-lite"/>
    </source>
</evidence>
<reference evidence="2" key="1">
    <citation type="journal article" date="2020" name="Nature">
        <title>Giant virus diversity and host interactions through global metagenomics.</title>
        <authorList>
            <person name="Schulz F."/>
            <person name="Roux S."/>
            <person name="Paez-Espino D."/>
            <person name="Jungbluth S."/>
            <person name="Walsh D.A."/>
            <person name="Denef V.J."/>
            <person name="McMahon K.D."/>
            <person name="Konstantinidis K.T."/>
            <person name="Eloe-Fadrosh E.A."/>
            <person name="Kyrpides N.C."/>
            <person name="Woyke T."/>
        </authorList>
    </citation>
    <scope>NUCLEOTIDE SEQUENCE</scope>
    <source>
        <strain evidence="2">GVMAG-M-3300023184-190</strain>
    </source>
</reference>
<dbReference type="SUPFAM" id="SSF55729">
    <property type="entry name" value="Acyl-CoA N-acyltransferases (Nat)"/>
    <property type="match status" value="1"/>
</dbReference>
<dbReference type="EMBL" id="MN740096">
    <property type="protein sequence ID" value="QHT87648.1"/>
    <property type="molecule type" value="Genomic_DNA"/>
</dbReference>
<evidence type="ECO:0000313" key="2">
    <source>
        <dbReference type="EMBL" id="QHT87648.1"/>
    </source>
</evidence>
<name>A0A6C0I3R1_9ZZZZ</name>
<dbReference type="InterPro" id="IPR016181">
    <property type="entry name" value="Acyl_CoA_acyltransferase"/>
</dbReference>
<sequence length="255" mass="29708">MEIFYIYDGQDSKKKAELDSILEDSFTVKGEEVTLIKSPSNKKEDMIRELLQINEETPFCRGLIEIQTIVSIIAESEDSCGEKIILYIRNESNQIQGVMVFTFDYFDEDGQRTDKNELMYIHYLCTPFAGGFGKILMQICQQIGRKANAKQIKLLSTLPAVTFYQYMGFQLLPESEDDYNRAMSSNRRPNTSFFSRLTTSIFTSLCMPRRQPKRLSTYNVYEMIYMYTRLKKGGRPQSTKKKKKRCRVKSHNKKS</sequence>
<feature type="region of interest" description="Disordered" evidence="1">
    <location>
        <begin position="233"/>
        <end position="255"/>
    </location>
</feature>
<dbReference type="AlphaFoldDB" id="A0A6C0I3R1"/>
<protein>
    <recommendedName>
        <fullName evidence="3">N-acetyltransferase domain-containing protein</fullName>
    </recommendedName>
</protein>
<organism evidence="2">
    <name type="scientific">viral metagenome</name>
    <dbReference type="NCBI Taxonomy" id="1070528"/>
    <lineage>
        <taxon>unclassified sequences</taxon>
        <taxon>metagenomes</taxon>
        <taxon>organismal metagenomes</taxon>
    </lineage>
</organism>